<dbReference type="AlphaFoldDB" id="A0A9P6EQH8"/>
<dbReference type="Proteomes" id="UP000807306">
    <property type="component" value="Unassembled WGS sequence"/>
</dbReference>
<evidence type="ECO:0000313" key="1">
    <source>
        <dbReference type="EMBL" id="KAF9532839.1"/>
    </source>
</evidence>
<dbReference type="Pfam" id="PF14273">
    <property type="entry name" value="DUF4360"/>
    <property type="match status" value="1"/>
</dbReference>
<organism evidence="1 2">
    <name type="scientific">Crepidotus variabilis</name>
    <dbReference type="NCBI Taxonomy" id="179855"/>
    <lineage>
        <taxon>Eukaryota</taxon>
        <taxon>Fungi</taxon>
        <taxon>Dikarya</taxon>
        <taxon>Basidiomycota</taxon>
        <taxon>Agaricomycotina</taxon>
        <taxon>Agaricomycetes</taxon>
        <taxon>Agaricomycetidae</taxon>
        <taxon>Agaricales</taxon>
        <taxon>Agaricineae</taxon>
        <taxon>Crepidotaceae</taxon>
        <taxon>Crepidotus</taxon>
    </lineage>
</organism>
<dbReference type="InterPro" id="IPR025649">
    <property type="entry name" value="DUF4360"/>
</dbReference>
<dbReference type="EMBL" id="MU157830">
    <property type="protein sequence ID" value="KAF9532839.1"/>
    <property type="molecule type" value="Genomic_DNA"/>
</dbReference>
<reference evidence="1" key="1">
    <citation type="submission" date="2020-11" db="EMBL/GenBank/DDBJ databases">
        <authorList>
            <consortium name="DOE Joint Genome Institute"/>
            <person name="Ahrendt S."/>
            <person name="Riley R."/>
            <person name="Andreopoulos W."/>
            <person name="Labutti K."/>
            <person name="Pangilinan J."/>
            <person name="Ruiz-Duenas F.J."/>
            <person name="Barrasa J.M."/>
            <person name="Sanchez-Garcia M."/>
            <person name="Camarero S."/>
            <person name="Miyauchi S."/>
            <person name="Serrano A."/>
            <person name="Linde D."/>
            <person name="Babiker R."/>
            <person name="Drula E."/>
            <person name="Ayuso-Fernandez I."/>
            <person name="Pacheco R."/>
            <person name="Padilla G."/>
            <person name="Ferreira P."/>
            <person name="Barriuso J."/>
            <person name="Kellner H."/>
            <person name="Castanera R."/>
            <person name="Alfaro M."/>
            <person name="Ramirez L."/>
            <person name="Pisabarro A.G."/>
            <person name="Kuo A."/>
            <person name="Tritt A."/>
            <person name="Lipzen A."/>
            <person name="He G."/>
            <person name="Yan M."/>
            <person name="Ng V."/>
            <person name="Cullen D."/>
            <person name="Martin F."/>
            <person name="Rosso M.-N."/>
            <person name="Henrissat B."/>
            <person name="Hibbett D."/>
            <person name="Martinez A.T."/>
            <person name="Grigoriev I.V."/>
        </authorList>
    </citation>
    <scope>NUCLEOTIDE SEQUENCE</scope>
    <source>
        <strain evidence="1">CBS 506.95</strain>
    </source>
</reference>
<evidence type="ECO:0000313" key="2">
    <source>
        <dbReference type="Proteomes" id="UP000807306"/>
    </source>
</evidence>
<sequence>MQELKPPFLIVFQPFNSDLSMFSAFKVLFLAPALLCIVFAQSEKSLISKKPLAVPKTDFNVTSLGVQGNGCPAGSVYYTFNYELSTITINFSQFYAEVGPGIPISQNRKSCYLTIGTSVSPGLTFGLPSVGYRTYSPLDPNVTSNHTTIYYFEGQIIQATANSRLTGPIETPYKWQDDFHPLMAVVAPCGVPSNLYVATNVAVSNVKNPRGGVLTPDCEISCDYQIELNLELKKCPL</sequence>
<keyword evidence="2" id="KW-1185">Reference proteome</keyword>
<comment type="caution">
    <text evidence="1">The sequence shown here is derived from an EMBL/GenBank/DDBJ whole genome shotgun (WGS) entry which is preliminary data.</text>
</comment>
<name>A0A9P6EQH8_9AGAR</name>
<accession>A0A9P6EQH8</accession>
<dbReference type="OrthoDB" id="152248at2759"/>
<proteinExistence type="predicted"/>
<gene>
    <name evidence="1" type="ORF">CPB83DRAFT_846458</name>
</gene>
<protein>
    <submittedName>
        <fullName evidence="1">Uncharacterized protein</fullName>
    </submittedName>
</protein>
<dbReference type="PANTHER" id="PTHR38847">
    <property type="match status" value="1"/>
</dbReference>
<dbReference type="PANTHER" id="PTHR38847:SF1">
    <property type="entry name" value="PSEUDOURIDINE SYNTHASE RSUA_RLUA-LIKE DOMAIN-CONTAINING PROTEIN"/>
    <property type="match status" value="1"/>
</dbReference>